<organism evidence="1 2">
    <name type="scientific">Bursaphelenchus okinawaensis</name>
    <dbReference type="NCBI Taxonomy" id="465554"/>
    <lineage>
        <taxon>Eukaryota</taxon>
        <taxon>Metazoa</taxon>
        <taxon>Ecdysozoa</taxon>
        <taxon>Nematoda</taxon>
        <taxon>Chromadorea</taxon>
        <taxon>Rhabditida</taxon>
        <taxon>Tylenchina</taxon>
        <taxon>Tylenchomorpha</taxon>
        <taxon>Aphelenchoidea</taxon>
        <taxon>Aphelenchoididae</taxon>
        <taxon>Bursaphelenchus</taxon>
    </lineage>
</organism>
<evidence type="ECO:0000313" key="1">
    <source>
        <dbReference type="EMBL" id="CAD5213393.1"/>
    </source>
</evidence>
<dbReference type="OrthoDB" id="10501976at2759"/>
<gene>
    <name evidence="1" type="ORF">BOKJ2_LOCUS5070</name>
</gene>
<sequence>MFIVSNAHQYYFEDFYTDKGNLTLPITKDESGLFNATVALSVNSSLAESLNDEQLNEYYMECVKNLKLSNPVLETVIINDIEIEGINCNLTVNYGIAETEEYKKSSLRIIHAIIKALDEHRLNPVDFSVETVVKTSQIEKDSSVTITVNTNLGTCGIEPRSTYVRIRAERIEPSECLLDNTLESS</sequence>
<proteinExistence type="predicted"/>
<accession>A0A811KC93</accession>
<protein>
    <submittedName>
        <fullName evidence="1">Uncharacterized protein</fullName>
    </submittedName>
</protein>
<dbReference type="Proteomes" id="UP000783686">
    <property type="component" value="Unassembled WGS sequence"/>
</dbReference>
<dbReference type="Proteomes" id="UP000614601">
    <property type="component" value="Unassembled WGS sequence"/>
</dbReference>
<dbReference type="EMBL" id="CAJFCW020000003">
    <property type="protein sequence ID" value="CAG9100778.1"/>
    <property type="molecule type" value="Genomic_DNA"/>
</dbReference>
<name>A0A811KC93_9BILA</name>
<evidence type="ECO:0000313" key="2">
    <source>
        <dbReference type="Proteomes" id="UP000614601"/>
    </source>
</evidence>
<comment type="caution">
    <text evidence="1">The sequence shown here is derived from an EMBL/GenBank/DDBJ whole genome shotgun (WGS) entry which is preliminary data.</text>
</comment>
<keyword evidence="2" id="KW-1185">Reference proteome</keyword>
<reference evidence="1" key="1">
    <citation type="submission" date="2020-09" db="EMBL/GenBank/DDBJ databases">
        <authorList>
            <person name="Kikuchi T."/>
        </authorList>
    </citation>
    <scope>NUCLEOTIDE SEQUENCE</scope>
    <source>
        <strain evidence="1">SH1</strain>
    </source>
</reference>
<dbReference type="AlphaFoldDB" id="A0A811KC93"/>
<dbReference type="EMBL" id="CAJFDH010000003">
    <property type="protein sequence ID" value="CAD5213393.1"/>
    <property type="molecule type" value="Genomic_DNA"/>
</dbReference>